<feature type="transmembrane region" description="Helical" evidence="9">
    <location>
        <begin position="106"/>
        <end position="127"/>
    </location>
</feature>
<dbReference type="GO" id="GO:0008137">
    <property type="term" value="F:NADH dehydrogenase (ubiquinone) activity"/>
    <property type="evidence" value="ECO:0007669"/>
    <property type="project" value="UniProtKB-EC"/>
</dbReference>
<keyword evidence="8 10" id="KW-0496">Mitochondrion</keyword>
<dbReference type="PANTHER" id="PTHR11432">
    <property type="entry name" value="NADH DEHYDROGENASE SUBUNIT 1"/>
    <property type="match status" value="1"/>
</dbReference>
<keyword evidence="4 7" id="KW-0812">Transmembrane</keyword>
<feature type="transmembrane region" description="Helical" evidence="9">
    <location>
        <begin position="148"/>
        <end position="171"/>
    </location>
</feature>
<proteinExistence type="inferred from homology"/>
<geneLocation type="mitochondrion" evidence="10"/>
<dbReference type="GO" id="GO:0009060">
    <property type="term" value="P:aerobic respiration"/>
    <property type="evidence" value="ECO:0007669"/>
    <property type="project" value="TreeGrafter"/>
</dbReference>
<dbReference type="PROSITE" id="PS00667">
    <property type="entry name" value="COMPLEX1_ND1_1"/>
    <property type="match status" value="1"/>
</dbReference>
<dbReference type="InterPro" id="IPR018086">
    <property type="entry name" value="NADH_UbQ_OxRdtase_su1_CS"/>
</dbReference>
<name>A0A0N6W8Y6_9METZ</name>
<dbReference type="GO" id="GO:0005743">
    <property type="term" value="C:mitochondrial inner membrane"/>
    <property type="evidence" value="ECO:0007669"/>
    <property type="project" value="UniProtKB-SubCell"/>
</dbReference>
<accession>A0A0N6W8Y6</accession>
<protein>
    <recommendedName>
        <fullName evidence="3 8">NADH-ubiquinone oxidoreductase chain 1</fullName>
        <ecNumber evidence="8">7.1.1.2</ecNumber>
    </recommendedName>
</protein>
<gene>
    <name evidence="10" type="primary">nad1</name>
</gene>
<comment type="similarity">
    <text evidence="2 7">Belongs to the complex I subunit 1 family.</text>
</comment>
<sequence>MMMKTIQSLLTLLTMLMTTAYLTLMERKMLASSQMRKGPNIVGIYGLLQPMADAIKLMMKESMKHHKTTNMLFLLSPSLAIIMAMTAWSIIPLDYKHPQSDTKMGMMMLLTLSSLSIYTILLSGWASNSKYALLGSIRATAQMMSYEVCMGMMMLTVVSLSSSLNLSLMSINQNKMWYMLPLLPMFIMFTMSSMAETNRTPFDLTESESELVSGFNVEYSAMLFTLLFLAEYINMLLMASMMSMLFLSGSNLVFLSNPSMLATKIMMMCYLFICMRATYARMRYDQLMNLLWKSYLPLSLALMILAPILEMSLMTYT</sequence>
<feature type="transmembrane region" description="Helical" evidence="9">
    <location>
        <begin position="223"/>
        <end position="247"/>
    </location>
</feature>
<dbReference type="PROSITE" id="PS00668">
    <property type="entry name" value="COMPLEX1_ND1_2"/>
    <property type="match status" value="1"/>
</dbReference>
<dbReference type="InterPro" id="IPR001694">
    <property type="entry name" value="NADH_UbQ_OxRdtase_su1/FPO"/>
</dbReference>
<feature type="transmembrane region" description="Helical" evidence="9">
    <location>
        <begin position="71"/>
        <end position="91"/>
    </location>
</feature>
<evidence type="ECO:0000256" key="1">
    <source>
        <dbReference type="ARBA" id="ARBA00004141"/>
    </source>
</evidence>
<comment type="catalytic activity">
    <reaction evidence="8">
        <text>a ubiquinone + NADH + 5 H(+)(in) = a ubiquinol + NAD(+) + 4 H(+)(out)</text>
        <dbReference type="Rhea" id="RHEA:29091"/>
        <dbReference type="Rhea" id="RHEA-COMP:9565"/>
        <dbReference type="Rhea" id="RHEA-COMP:9566"/>
        <dbReference type="ChEBI" id="CHEBI:15378"/>
        <dbReference type="ChEBI" id="CHEBI:16389"/>
        <dbReference type="ChEBI" id="CHEBI:17976"/>
        <dbReference type="ChEBI" id="CHEBI:57540"/>
        <dbReference type="ChEBI" id="CHEBI:57945"/>
        <dbReference type="EC" id="7.1.1.2"/>
    </reaction>
</comment>
<evidence type="ECO:0000256" key="5">
    <source>
        <dbReference type="ARBA" id="ARBA00022989"/>
    </source>
</evidence>
<feature type="transmembrane region" description="Helical" evidence="9">
    <location>
        <begin position="290"/>
        <end position="309"/>
    </location>
</feature>
<evidence type="ECO:0000256" key="2">
    <source>
        <dbReference type="ARBA" id="ARBA00010535"/>
    </source>
</evidence>
<keyword evidence="5 9" id="KW-1133">Transmembrane helix</keyword>
<keyword evidence="6 9" id="KW-0472">Membrane</keyword>
<dbReference type="AlphaFoldDB" id="A0A0N6W8Y6"/>
<dbReference type="PANTHER" id="PTHR11432:SF3">
    <property type="entry name" value="NADH-UBIQUINONE OXIDOREDUCTASE CHAIN 1"/>
    <property type="match status" value="1"/>
</dbReference>
<feature type="transmembrane region" description="Helical" evidence="9">
    <location>
        <begin position="177"/>
        <end position="195"/>
    </location>
</feature>
<evidence type="ECO:0000256" key="9">
    <source>
        <dbReference type="SAM" id="Phobius"/>
    </source>
</evidence>
<evidence type="ECO:0000256" key="3">
    <source>
        <dbReference type="ARBA" id="ARBA00021009"/>
    </source>
</evidence>
<dbReference type="GO" id="GO:0003954">
    <property type="term" value="F:NADH dehydrogenase activity"/>
    <property type="evidence" value="ECO:0007669"/>
    <property type="project" value="TreeGrafter"/>
</dbReference>
<organism evidence="10">
    <name type="scientific">Aphrocallistes beatrix</name>
    <dbReference type="NCBI Taxonomy" id="398365"/>
    <lineage>
        <taxon>Eukaryota</taxon>
        <taxon>Metazoa</taxon>
        <taxon>Porifera</taxon>
        <taxon>Hexactinellida</taxon>
        <taxon>Hexasterophora</taxon>
        <taxon>Sceptrulophora</taxon>
        <taxon>Aphrocallistidae</taxon>
        <taxon>Aphrocallistes</taxon>
    </lineage>
</organism>
<reference evidence="10" key="1">
    <citation type="journal article" date="2014" name="Gene">
        <title>Eight new mtDNA sequences of glass sponges reveal an extensive usage of +1 frameshifting in mitochondrial translation.</title>
        <authorList>
            <person name="Haen K.M."/>
            <person name="Pett W."/>
            <person name="Lavrov D.V."/>
        </authorList>
    </citation>
    <scope>NUCLEOTIDE SEQUENCE</scope>
</reference>
<keyword evidence="7" id="KW-0520">NAD</keyword>
<evidence type="ECO:0000256" key="6">
    <source>
        <dbReference type="ARBA" id="ARBA00023136"/>
    </source>
</evidence>
<dbReference type="EC" id="7.1.1.2" evidence="8"/>
<evidence type="ECO:0000256" key="7">
    <source>
        <dbReference type="RuleBase" id="RU000471"/>
    </source>
</evidence>
<evidence type="ECO:0000256" key="4">
    <source>
        <dbReference type="ARBA" id="ARBA00022692"/>
    </source>
</evidence>
<feature type="transmembrane region" description="Helical" evidence="9">
    <location>
        <begin position="259"/>
        <end position="278"/>
    </location>
</feature>
<evidence type="ECO:0000256" key="8">
    <source>
        <dbReference type="RuleBase" id="RU000473"/>
    </source>
</evidence>
<evidence type="ECO:0000313" key="10">
    <source>
        <dbReference type="EMBL" id="AJF93944.1"/>
    </source>
</evidence>
<dbReference type="Pfam" id="PF00146">
    <property type="entry name" value="NADHdh"/>
    <property type="match status" value="1"/>
</dbReference>
<keyword evidence="8" id="KW-0830">Ubiquinone</keyword>
<dbReference type="HAMAP" id="MF_01350">
    <property type="entry name" value="NDH1_NuoH"/>
    <property type="match status" value="1"/>
</dbReference>
<comment type="subcellular location">
    <subcellularLocation>
        <location evidence="1">Membrane</location>
        <topology evidence="1">Multi-pass membrane protein</topology>
    </subcellularLocation>
    <subcellularLocation>
        <location evidence="7">Mitochondrion inner membrane</location>
        <topology evidence="7">Multi-pass membrane protein</topology>
    </subcellularLocation>
</comment>
<dbReference type="EMBL" id="KM580069">
    <property type="protein sequence ID" value="AJF93944.1"/>
    <property type="molecule type" value="Genomic_DNA"/>
</dbReference>